<gene>
    <name evidence="2" type="ORF">PARMNEM_LOCUS13152</name>
</gene>
<comment type="caution">
    <text evidence="2">The sequence shown here is derived from an EMBL/GenBank/DDBJ whole genome shotgun (WGS) entry which is preliminary data.</text>
</comment>
<keyword evidence="3" id="KW-1185">Reference proteome</keyword>
<evidence type="ECO:0000313" key="2">
    <source>
        <dbReference type="EMBL" id="CAK1593366.1"/>
    </source>
</evidence>
<dbReference type="PANTHER" id="PTHR45749:SF35">
    <property type="entry name" value="AC-LIKE TRANSPOSASE-RELATED"/>
    <property type="match status" value="1"/>
</dbReference>
<protein>
    <recommendedName>
        <fullName evidence="1">HAT C-terminal dimerisation domain-containing protein</fullName>
    </recommendedName>
</protein>
<dbReference type="PANTHER" id="PTHR45749">
    <property type="match status" value="1"/>
</dbReference>
<dbReference type="Proteomes" id="UP001314205">
    <property type="component" value="Unassembled WGS sequence"/>
</dbReference>
<accession>A0AAV1LCZ7</accession>
<dbReference type="InterPro" id="IPR008906">
    <property type="entry name" value="HATC_C_dom"/>
</dbReference>
<dbReference type="AlphaFoldDB" id="A0AAV1LCZ7"/>
<evidence type="ECO:0000313" key="3">
    <source>
        <dbReference type="Proteomes" id="UP001314205"/>
    </source>
</evidence>
<dbReference type="Pfam" id="PF05699">
    <property type="entry name" value="Dimer_Tnp_hAT"/>
    <property type="match status" value="1"/>
</dbReference>
<proteinExistence type="predicted"/>
<name>A0AAV1LCZ7_9NEOP</name>
<dbReference type="GO" id="GO:0046983">
    <property type="term" value="F:protein dimerization activity"/>
    <property type="evidence" value="ECO:0007669"/>
    <property type="project" value="InterPro"/>
</dbReference>
<feature type="domain" description="HAT C-terminal dimerisation" evidence="1">
    <location>
        <begin position="55"/>
        <end position="89"/>
    </location>
</feature>
<reference evidence="2 3" key="1">
    <citation type="submission" date="2023-11" db="EMBL/GenBank/DDBJ databases">
        <authorList>
            <person name="Hedman E."/>
            <person name="Englund M."/>
            <person name="Stromberg M."/>
            <person name="Nyberg Akerstrom W."/>
            <person name="Nylinder S."/>
            <person name="Jareborg N."/>
            <person name="Kallberg Y."/>
            <person name="Kronander E."/>
        </authorList>
    </citation>
    <scope>NUCLEOTIDE SEQUENCE [LARGE SCALE GENOMIC DNA]</scope>
</reference>
<organism evidence="2 3">
    <name type="scientific">Parnassius mnemosyne</name>
    <name type="common">clouded apollo</name>
    <dbReference type="NCBI Taxonomy" id="213953"/>
    <lineage>
        <taxon>Eukaryota</taxon>
        <taxon>Metazoa</taxon>
        <taxon>Ecdysozoa</taxon>
        <taxon>Arthropoda</taxon>
        <taxon>Hexapoda</taxon>
        <taxon>Insecta</taxon>
        <taxon>Pterygota</taxon>
        <taxon>Neoptera</taxon>
        <taxon>Endopterygota</taxon>
        <taxon>Lepidoptera</taxon>
        <taxon>Glossata</taxon>
        <taxon>Ditrysia</taxon>
        <taxon>Papilionoidea</taxon>
        <taxon>Papilionidae</taxon>
        <taxon>Parnassiinae</taxon>
        <taxon>Parnassini</taxon>
        <taxon>Parnassius</taxon>
        <taxon>Driopa</taxon>
    </lineage>
</organism>
<dbReference type="EMBL" id="CAVLGL010000088">
    <property type="protein sequence ID" value="CAK1593366.1"/>
    <property type="molecule type" value="Genomic_DNA"/>
</dbReference>
<evidence type="ECO:0000259" key="1">
    <source>
        <dbReference type="Pfam" id="PF05699"/>
    </source>
</evidence>
<sequence length="115" mass="13422">MNNQNDVFNILFKLSDDQDQSRLRSSCHRLQKKLSANDSLNINTDGRNCVVYRSIAERSFSKLKLIKNYLRSTMSQKRLTNLATISIEEATLDHIDIHEIIKEFANRKARRVEII</sequence>